<keyword evidence="1" id="KW-0052">Apoplast</keyword>
<dbReference type="Proteomes" id="UP001428341">
    <property type="component" value="Unassembled WGS sequence"/>
</dbReference>
<dbReference type="EMBL" id="JBCGBO010000025">
    <property type="protein sequence ID" value="KAK9177370.1"/>
    <property type="molecule type" value="Genomic_DNA"/>
</dbReference>
<comment type="similarity">
    <text evidence="1">Belongs to the plant dirigent protein family.</text>
</comment>
<gene>
    <name evidence="2" type="ORF">WN944_029392</name>
</gene>
<name>A0AAP0LPJ1_9ROSI</name>
<organism evidence="2 3">
    <name type="scientific">Citrus x changshan-huyou</name>
    <dbReference type="NCBI Taxonomy" id="2935761"/>
    <lineage>
        <taxon>Eukaryota</taxon>
        <taxon>Viridiplantae</taxon>
        <taxon>Streptophyta</taxon>
        <taxon>Embryophyta</taxon>
        <taxon>Tracheophyta</taxon>
        <taxon>Spermatophyta</taxon>
        <taxon>Magnoliopsida</taxon>
        <taxon>eudicotyledons</taxon>
        <taxon>Gunneridae</taxon>
        <taxon>Pentapetalae</taxon>
        <taxon>rosids</taxon>
        <taxon>malvids</taxon>
        <taxon>Sapindales</taxon>
        <taxon>Rutaceae</taxon>
        <taxon>Aurantioideae</taxon>
        <taxon>Citrus</taxon>
    </lineage>
</organism>
<evidence type="ECO:0000313" key="3">
    <source>
        <dbReference type="Proteomes" id="UP001428341"/>
    </source>
</evidence>
<reference evidence="2 3" key="1">
    <citation type="submission" date="2024-05" db="EMBL/GenBank/DDBJ databases">
        <title>Haplotype-resolved chromosome-level genome assembly of Huyou (Citrus changshanensis).</title>
        <authorList>
            <person name="Miao C."/>
            <person name="Chen W."/>
            <person name="Wu Y."/>
            <person name="Wang L."/>
            <person name="Zhao S."/>
            <person name="Grierson D."/>
            <person name="Xu C."/>
            <person name="Chen K."/>
        </authorList>
    </citation>
    <scope>NUCLEOTIDE SEQUENCE [LARGE SCALE GENOMIC DNA]</scope>
    <source>
        <strain evidence="2">01-14</strain>
        <tissue evidence="2">Leaf</tissue>
    </source>
</reference>
<comment type="subcellular location">
    <subcellularLocation>
        <location evidence="1">Secreted</location>
        <location evidence="1">Extracellular space</location>
        <location evidence="1">Apoplast</location>
    </subcellularLocation>
</comment>
<accession>A0AAP0LPJ1</accession>
<dbReference type="PANTHER" id="PTHR21495">
    <property type="entry name" value="NUCLEOPORIN-RELATED"/>
    <property type="match status" value="1"/>
</dbReference>
<proteinExistence type="inferred from homology"/>
<comment type="caution">
    <text evidence="2">The sequence shown here is derived from an EMBL/GenBank/DDBJ whole genome shotgun (WGS) entry which is preliminary data.</text>
</comment>
<dbReference type="GO" id="GO:0048046">
    <property type="term" value="C:apoplast"/>
    <property type="evidence" value="ECO:0007669"/>
    <property type="project" value="UniProtKB-SubCell"/>
</dbReference>
<protein>
    <recommendedName>
        <fullName evidence="1">Dirigent protein</fullName>
    </recommendedName>
</protein>
<keyword evidence="1" id="KW-0964">Secreted</keyword>
<keyword evidence="3" id="KW-1185">Reference proteome</keyword>
<dbReference type="InterPro" id="IPR004265">
    <property type="entry name" value="Dirigent"/>
</dbReference>
<sequence>MSGDAAGLIENKASGLDPWPVLLAEMSMFLVFATTSKAKMMNLSSLWIFIDQNTSKTFEMNLESSFFSTFKITNSFLRCDLADDSSIETTSPQSKLVGRAQGLYGSACQHQLAIIMSMSFVFVDGPNNGSCISLLGNNKLTVPVRKMPIVGDTGEFLLTGGYAIAKMHRADFKSGDAIVGCNVIVVY</sequence>
<dbReference type="AlphaFoldDB" id="A0AAP0LPJ1"/>
<comment type="function">
    <text evidence="1">Dirigent proteins impart stereoselectivity on the phenoxy radical-coupling reaction, yielding optically active lignans from two molecules of coniferyl alcohol in the biosynthesis of lignans, flavonolignans, and alkaloids and thus plays a central role in plant secondary metabolism.</text>
</comment>
<evidence type="ECO:0000313" key="2">
    <source>
        <dbReference type="EMBL" id="KAK9177370.1"/>
    </source>
</evidence>
<comment type="subunit">
    <text evidence="1">Homodimer.</text>
</comment>
<dbReference type="Pfam" id="PF03018">
    <property type="entry name" value="Dirigent"/>
    <property type="match status" value="1"/>
</dbReference>
<evidence type="ECO:0000256" key="1">
    <source>
        <dbReference type="RuleBase" id="RU363099"/>
    </source>
</evidence>